<protein>
    <submittedName>
        <fullName evidence="3">Toxin candidate</fullName>
    </submittedName>
</protein>
<keyword evidence="2" id="KW-1185">Reference proteome</keyword>
<proteinExistence type="predicted"/>
<evidence type="ECO:0000256" key="1">
    <source>
        <dbReference type="SAM" id="SignalP"/>
    </source>
</evidence>
<organism evidence="2 3">
    <name type="scientific">Globodera pallida</name>
    <name type="common">Potato cyst nematode worm</name>
    <name type="synonym">Heterodera pallida</name>
    <dbReference type="NCBI Taxonomy" id="36090"/>
    <lineage>
        <taxon>Eukaryota</taxon>
        <taxon>Metazoa</taxon>
        <taxon>Ecdysozoa</taxon>
        <taxon>Nematoda</taxon>
        <taxon>Chromadorea</taxon>
        <taxon>Rhabditida</taxon>
        <taxon>Tylenchina</taxon>
        <taxon>Tylenchomorpha</taxon>
        <taxon>Tylenchoidea</taxon>
        <taxon>Heteroderidae</taxon>
        <taxon>Heteroderinae</taxon>
        <taxon>Globodera</taxon>
    </lineage>
</organism>
<accession>A0A183BYD2</accession>
<reference evidence="3" key="3">
    <citation type="submission" date="2016-06" db="UniProtKB">
        <authorList>
            <consortium name="WormBaseParasite"/>
        </authorList>
    </citation>
    <scope>IDENTIFICATION</scope>
</reference>
<reference evidence="2" key="2">
    <citation type="submission" date="2014-05" db="EMBL/GenBank/DDBJ databases">
        <title>The genome and life-stage specific transcriptomes of Globodera pallida elucidate key aspects of plant parasitism by a cyst nematode.</title>
        <authorList>
            <person name="Cotton J.A."/>
            <person name="Lilley C.J."/>
            <person name="Jones L.M."/>
            <person name="Kikuchi T."/>
            <person name="Reid A.J."/>
            <person name="Thorpe P."/>
            <person name="Tsai I.J."/>
            <person name="Beasley H."/>
            <person name="Blok V."/>
            <person name="Cock P.J.A."/>
            <person name="Van den Akker S.E."/>
            <person name="Holroyd N."/>
            <person name="Hunt M."/>
            <person name="Mantelin S."/>
            <person name="Naghra H."/>
            <person name="Pain A."/>
            <person name="Palomares-Rius J.E."/>
            <person name="Zarowiecki M."/>
            <person name="Berriman M."/>
            <person name="Jones J.T."/>
            <person name="Urwin P.E."/>
        </authorList>
    </citation>
    <scope>NUCLEOTIDE SEQUENCE [LARGE SCALE GENOMIC DNA]</scope>
    <source>
        <strain evidence="2">Lindley</strain>
    </source>
</reference>
<evidence type="ECO:0000313" key="3">
    <source>
        <dbReference type="WBParaSite" id="GPLIN_000562200"/>
    </source>
</evidence>
<sequence>MTLALSTLLLFTFVSLFLSMSEGAVICGLDGNCRDSRTPASDGSTVCSNCKSCSFKKCCNKVYTSVHAKCNHPGWKAKGYKGNVPVDITAPRKRDVGCSKSNKCPRGSECVAYKKGDDKGFCWKKPTGKSGNSWFALAVGIAGLAILL</sequence>
<dbReference type="Proteomes" id="UP000050741">
    <property type="component" value="Unassembled WGS sequence"/>
</dbReference>
<dbReference type="AlphaFoldDB" id="A0A183BYD2"/>
<feature type="chain" id="PRO_5008146781" evidence="1">
    <location>
        <begin position="24"/>
        <end position="148"/>
    </location>
</feature>
<dbReference type="WBParaSite" id="GPLIN_000562200">
    <property type="protein sequence ID" value="GPLIN_000562200"/>
    <property type="gene ID" value="GPLIN_000562200"/>
</dbReference>
<evidence type="ECO:0000313" key="2">
    <source>
        <dbReference type="Proteomes" id="UP000050741"/>
    </source>
</evidence>
<feature type="signal peptide" evidence="1">
    <location>
        <begin position="1"/>
        <end position="23"/>
    </location>
</feature>
<reference evidence="2" key="1">
    <citation type="submission" date="2013-12" db="EMBL/GenBank/DDBJ databases">
        <authorList>
            <person name="Aslett M."/>
        </authorList>
    </citation>
    <scope>NUCLEOTIDE SEQUENCE [LARGE SCALE GENOMIC DNA]</scope>
    <source>
        <strain evidence="2">Lindley</strain>
    </source>
</reference>
<name>A0A183BYD2_GLOPA</name>
<keyword evidence="1" id="KW-0732">Signal</keyword>